<keyword evidence="3" id="KW-0964">Secreted</keyword>
<evidence type="ECO:0000256" key="2">
    <source>
        <dbReference type="ARBA" id="ARBA00004613"/>
    </source>
</evidence>
<dbReference type="InterPro" id="IPR011049">
    <property type="entry name" value="Serralysin-like_metalloprot_C"/>
</dbReference>
<dbReference type="STRING" id="1549855.AY555_06010"/>
<dbReference type="PANTHER" id="PTHR38340:SF1">
    <property type="entry name" value="S-LAYER PROTEIN"/>
    <property type="match status" value="1"/>
</dbReference>
<evidence type="ECO:0000256" key="4">
    <source>
        <dbReference type="ARBA" id="ARBA00022737"/>
    </source>
</evidence>
<comment type="subcellular location">
    <subcellularLocation>
        <location evidence="2">Secreted</location>
    </subcellularLocation>
</comment>
<comment type="cofactor">
    <cofactor evidence="1">
        <name>Ca(2+)</name>
        <dbReference type="ChEBI" id="CHEBI:29108"/>
    </cofactor>
</comment>
<evidence type="ECO:0000256" key="3">
    <source>
        <dbReference type="ARBA" id="ARBA00022525"/>
    </source>
</evidence>
<keyword evidence="7" id="KW-1185">Reference proteome</keyword>
<dbReference type="SUPFAM" id="SSF51120">
    <property type="entry name" value="beta-Roll"/>
    <property type="match status" value="2"/>
</dbReference>
<name>A0A143DDZ0_9PROT</name>
<dbReference type="Gene3D" id="2.150.10.10">
    <property type="entry name" value="Serralysin-like metalloprotease, C-terminal"/>
    <property type="match status" value="3"/>
</dbReference>
<dbReference type="InterPro" id="IPR018511">
    <property type="entry name" value="Hemolysin-typ_Ca-bd_CS"/>
</dbReference>
<protein>
    <recommendedName>
        <fullName evidence="5">Peptidase M10 serralysin C-terminal domain-containing protein</fullName>
    </recommendedName>
</protein>
<evidence type="ECO:0000256" key="1">
    <source>
        <dbReference type="ARBA" id="ARBA00001913"/>
    </source>
</evidence>
<accession>A0A143DDZ0</accession>
<dbReference type="EMBL" id="CP014525">
    <property type="protein sequence ID" value="AMW34809.1"/>
    <property type="molecule type" value="Genomic_DNA"/>
</dbReference>
<feature type="domain" description="Peptidase M10 serralysin C-terminal" evidence="5">
    <location>
        <begin position="184"/>
        <end position="349"/>
    </location>
</feature>
<dbReference type="AlphaFoldDB" id="A0A143DDZ0"/>
<dbReference type="Proteomes" id="UP000076066">
    <property type="component" value="Chromosome"/>
</dbReference>
<evidence type="ECO:0000259" key="5">
    <source>
        <dbReference type="Pfam" id="PF08548"/>
    </source>
</evidence>
<dbReference type="Pfam" id="PF08548">
    <property type="entry name" value="Peptidase_M10_C"/>
    <property type="match status" value="1"/>
</dbReference>
<reference evidence="6 7" key="1">
    <citation type="submission" date="2016-02" db="EMBL/GenBank/DDBJ databases">
        <title>Complete Genome of H5569, the type strain of the newly described species Haematospirillium jordaniae.</title>
        <authorList>
            <person name="Nicholson A.C."/>
            <person name="Humrighouse B.W."/>
            <person name="Loparov V."/>
            <person name="McQuiston J.R."/>
        </authorList>
    </citation>
    <scope>NUCLEOTIDE SEQUENCE [LARGE SCALE GENOMIC DNA]</scope>
    <source>
        <strain evidence="6 7">H5569</strain>
    </source>
</reference>
<dbReference type="InterPro" id="IPR001343">
    <property type="entry name" value="Hemolysn_Ca-bd"/>
</dbReference>
<dbReference type="GeneID" id="53316708"/>
<dbReference type="Pfam" id="PF00353">
    <property type="entry name" value="HemolysinCabind"/>
    <property type="match status" value="3"/>
</dbReference>
<dbReference type="InterPro" id="IPR013858">
    <property type="entry name" value="Peptidase_M10B_C"/>
</dbReference>
<dbReference type="GO" id="GO:0005509">
    <property type="term" value="F:calcium ion binding"/>
    <property type="evidence" value="ECO:0007669"/>
    <property type="project" value="InterPro"/>
</dbReference>
<dbReference type="OrthoDB" id="7332321at2"/>
<dbReference type="InterPro" id="IPR019960">
    <property type="entry name" value="T1SS_VCA0849"/>
</dbReference>
<dbReference type="InterPro" id="IPR050557">
    <property type="entry name" value="RTX_toxin/Mannuronan_C5-epim"/>
</dbReference>
<sequence length="638" mass="66955">MKIKWSRLLKDKDARRDVLDQVGDMIQDGVDAVKKMELPDVSREAGRVLDQVGDMIQDGVRNIVFPEFEGGAVAASGAGEAASSLADVSGYGHRVPKHLPSDLVIHQSGRVMHMQPSVGSPEVVVDLTVPGMESIKNVTLMFPVMGTVIGDAANNRLVASGYSQLYGGPGDDVLTGLGGNRILDGGEGRDTLLYRGQFPSLWVELNGSDSSAVWIGGVPGDVVRNVENVTGGMGNDVLLGDAGPNVMRGDFGDDALSGGFGDDILDGGIGADILIGGPGADLFVFSAFDPVRGDIIRDFSQDEGDRIDLSGLAPRLGFAGDVATPYSTWFTRDGGDLLLSVDRDGDASTHELQVRLNGVDNLVRKDVLLPGDQSVLPDTSHSDSSPILVPDSGVMQAAVRVQNAPSSSLAADILDSALTLVFSEDSSIVADLETSDFAGISTFVGKDGVSNVVLGTDNANLLFGGSEDDRIYGRGGDDLLVGRDGSDHLVGGDGNDRLKGGDGVDYLTGGQGADTLTGGESSDAFQYWSLDETFGDIIVDFSRADGDRICLMNIDANTLQPGEQVFGFSGQTPTAHSLWYQRTQDGSGLTLYGDVDGDVQTHEMAITMMGVVHLMPSDVTDYTLITGGLFALPAPEFA</sequence>
<evidence type="ECO:0000313" key="7">
    <source>
        <dbReference type="Proteomes" id="UP000076066"/>
    </source>
</evidence>
<dbReference type="NCBIfam" id="TIGR03661">
    <property type="entry name" value="T1SS_VCA0849"/>
    <property type="match status" value="1"/>
</dbReference>
<keyword evidence="4" id="KW-0677">Repeat</keyword>
<dbReference type="PRINTS" id="PR00313">
    <property type="entry name" value="CABNDNGRPT"/>
</dbReference>
<dbReference type="RefSeq" id="WP_066134725.1">
    <property type="nucleotide sequence ID" value="NZ_CP014525.1"/>
</dbReference>
<organism evidence="6 7">
    <name type="scientific">Haematospirillum jordaniae</name>
    <dbReference type="NCBI Taxonomy" id="1549855"/>
    <lineage>
        <taxon>Bacteria</taxon>
        <taxon>Pseudomonadati</taxon>
        <taxon>Pseudomonadota</taxon>
        <taxon>Alphaproteobacteria</taxon>
        <taxon>Rhodospirillales</taxon>
        <taxon>Novispirillaceae</taxon>
        <taxon>Haematospirillum</taxon>
    </lineage>
</organism>
<proteinExistence type="predicted"/>
<dbReference type="PANTHER" id="PTHR38340">
    <property type="entry name" value="S-LAYER PROTEIN"/>
    <property type="match status" value="1"/>
</dbReference>
<dbReference type="KEGG" id="hjo:AY555_06010"/>
<gene>
    <name evidence="6" type="ORF">AY555_06010</name>
</gene>
<evidence type="ECO:0000313" key="6">
    <source>
        <dbReference type="EMBL" id="AMW34809.1"/>
    </source>
</evidence>
<dbReference type="PROSITE" id="PS00330">
    <property type="entry name" value="HEMOLYSIN_CALCIUM"/>
    <property type="match status" value="5"/>
</dbReference>
<dbReference type="GO" id="GO:0005615">
    <property type="term" value="C:extracellular space"/>
    <property type="evidence" value="ECO:0007669"/>
    <property type="project" value="InterPro"/>
</dbReference>